<dbReference type="Pfam" id="PF00583">
    <property type="entry name" value="Acetyltransf_1"/>
    <property type="match status" value="1"/>
</dbReference>
<dbReference type="InterPro" id="IPR000182">
    <property type="entry name" value="GNAT_dom"/>
</dbReference>
<keyword evidence="5" id="KW-1185">Reference proteome</keyword>
<dbReference type="PANTHER" id="PTHR43877:SF5">
    <property type="entry name" value="BLL8307 PROTEIN"/>
    <property type="match status" value="1"/>
</dbReference>
<evidence type="ECO:0000313" key="5">
    <source>
        <dbReference type="Proteomes" id="UP000070544"/>
    </source>
</evidence>
<dbReference type="GO" id="GO:0016747">
    <property type="term" value="F:acyltransferase activity, transferring groups other than amino-acyl groups"/>
    <property type="evidence" value="ECO:0007669"/>
    <property type="project" value="InterPro"/>
</dbReference>
<sequence length="153" mass="17102">MPVTIQLERPDTPDVAALLSELDDYLIPLAPPEFQFRLDVQTLIDKKVIFAVARDETGTAVSCGGVLVTPDYAEIKRMWTSPSHRGRGYARTMLAFLEKQAIDRGAKRLTVETGTDGVMDSALGLYRSVGFKACKPFGEYEETEHNSYLEKWV</sequence>
<dbReference type="EMBL" id="KQ965797">
    <property type="protein sequence ID" value="KXS11745.1"/>
    <property type="molecule type" value="Genomic_DNA"/>
</dbReference>
<dbReference type="AlphaFoldDB" id="A0A139A5K1"/>
<dbReference type="SUPFAM" id="SSF55729">
    <property type="entry name" value="Acyl-CoA N-acyltransferases (Nat)"/>
    <property type="match status" value="1"/>
</dbReference>
<proteinExistence type="predicted"/>
<gene>
    <name evidence="4" type="ORF">M427DRAFT_35486</name>
</gene>
<dbReference type="InterPro" id="IPR050832">
    <property type="entry name" value="Bact_Acetyltransf"/>
</dbReference>
<keyword evidence="1 4" id="KW-0808">Transferase</keyword>
<dbReference type="InterPro" id="IPR016181">
    <property type="entry name" value="Acyl_CoA_acyltransferase"/>
</dbReference>
<dbReference type="OrthoDB" id="41532at2759"/>
<dbReference type="Gene3D" id="3.40.630.30">
    <property type="match status" value="1"/>
</dbReference>
<dbReference type="Proteomes" id="UP000070544">
    <property type="component" value="Unassembled WGS sequence"/>
</dbReference>
<evidence type="ECO:0000313" key="4">
    <source>
        <dbReference type="EMBL" id="KXS11745.1"/>
    </source>
</evidence>
<feature type="domain" description="N-acetyltransferase" evidence="3">
    <location>
        <begin position="3"/>
        <end position="153"/>
    </location>
</feature>
<dbReference type="PROSITE" id="PS51186">
    <property type="entry name" value="GNAT"/>
    <property type="match status" value="1"/>
</dbReference>
<organism evidence="4 5">
    <name type="scientific">Gonapodya prolifera (strain JEL478)</name>
    <name type="common">Monoblepharis prolifera</name>
    <dbReference type="NCBI Taxonomy" id="1344416"/>
    <lineage>
        <taxon>Eukaryota</taxon>
        <taxon>Fungi</taxon>
        <taxon>Fungi incertae sedis</taxon>
        <taxon>Chytridiomycota</taxon>
        <taxon>Chytridiomycota incertae sedis</taxon>
        <taxon>Monoblepharidomycetes</taxon>
        <taxon>Monoblepharidales</taxon>
        <taxon>Gonapodyaceae</taxon>
        <taxon>Gonapodya</taxon>
    </lineage>
</organism>
<evidence type="ECO:0000259" key="3">
    <source>
        <dbReference type="PROSITE" id="PS51186"/>
    </source>
</evidence>
<reference evidence="4 5" key="1">
    <citation type="journal article" date="2015" name="Genome Biol. Evol.">
        <title>Phylogenomic analyses indicate that early fungi evolved digesting cell walls of algal ancestors of land plants.</title>
        <authorList>
            <person name="Chang Y."/>
            <person name="Wang S."/>
            <person name="Sekimoto S."/>
            <person name="Aerts A.L."/>
            <person name="Choi C."/>
            <person name="Clum A."/>
            <person name="LaButti K.M."/>
            <person name="Lindquist E.A."/>
            <person name="Yee Ngan C."/>
            <person name="Ohm R.A."/>
            <person name="Salamov A.A."/>
            <person name="Grigoriev I.V."/>
            <person name="Spatafora J.W."/>
            <person name="Berbee M.L."/>
        </authorList>
    </citation>
    <scope>NUCLEOTIDE SEQUENCE [LARGE SCALE GENOMIC DNA]</scope>
    <source>
        <strain evidence="4 5">JEL478</strain>
    </source>
</reference>
<name>A0A139A5K1_GONPJ</name>
<dbReference type="CDD" id="cd04301">
    <property type="entry name" value="NAT_SF"/>
    <property type="match status" value="1"/>
</dbReference>
<protein>
    <submittedName>
        <fullName evidence="4">Gcn5-related N-acetyltransferase</fullName>
    </submittedName>
</protein>
<evidence type="ECO:0000256" key="1">
    <source>
        <dbReference type="ARBA" id="ARBA00022679"/>
    </source>
</evidence>
<evidence type="ECO:0000256" key="2">
    <source>
        <dbReference type="ARBA" id="ARBA00023315"/>
    </source>
</evidence>
<accession>A0A139A5K1</accession>
<dbReference type="PANTHER" id="PTHR43877">
    <property type="entry name" value="AMINOALKYLPHOSPHONATE N-ACETYLTRANSFERASE-RELATED-RELATED"/>
    <property type="match status" value="1"/>
</dbReference>
<keyword evidence="2" id="KW-0012">Acyltransferase</keyword>